<feature type="non-terminal residue" evidence="1">
    <location>
        <position position="148"/>
    </location>
</feature>
<comment type="caution">
    <text evidence="1">The sequence shown here is derived from an EMBL/GenBank/DDBJ whole genome shotgun (WGS) entry which is preliminary data.</text>
</comment>
<sequence>LVLSPGTLTHESAAHRAWGTLNLVFTTADISDSVIFCDALPDLRLPKADHLPILAILDFNLLHAADTPKPNFRAVDWEKFNKALSEALAAAPIPTDINSPANHDSSYLALDKLLQTIISSHVPRFKPSPYAKRWWTEELTDLGDGARR</sequence>
<proteinExistence type="predicted"/>
<evidence type="ECO:0000313" key="2">
    <source>
        <dbReference type="Proteomes" id="UP001362999"/>
    </source>
</evidence>
<dbReference type="EMBL" id="JAWWNJ010000040">
    <property type="protein sequence ID" value="KAK7020876.1"/>
    <property type="molecule type" value="Genomic_DNA"/>
</dbReference>
<keyword evidence="2" id="KW-1185">Reference proteome</keyword>
<evidence type="ECO:0008006" key="3">
    <source>
        <dbReference type="Google" id="ProtNLM"/>
    </source>
</evidence>
<name>A0AAW0B5C5_9AGAR</name>
<evidence type="ECO:0000313" key="1">
    <source>
        <dbReference type="EMBL" id="KAK7020876.1"/>
    </source>
</evidence>
<feature type="non-terminal residue" evidence="1">
    <location>
        <position position="1"/>
    </location>
</feature>
<protein>
    <recommendedName>
        <fullName evidence="3">Endonuclease/exonuclease/phosphatase domain-containing protein</fullName>
    </recommendedName>
</protein>
<accession>A0AAW0B5C5</accession>
<reference evidence="1 2" key="1">
    <citation type="journal article" date="2024" name="J Genomics">
        <title>Draft genome sequencing and assembly of Favolaschia claudopus CIRM-BRFM 2984 isolated from oak limbs.</title>
        <authorList>
            <person name="Navarro D."/>
            <person name="Drula E."/>
            <person name="Chaduli D."/>
            <person name="Cazenave R."/>
            <person name="Ahrendt S."/>
            <person name="Wang J."/>
            <person name="Lipzen A."/>
            <person name="Daum C."/>
            <person name="Barry K."/>
            <person name="Grigoriev I.V."/>
            <person name="Favel A."/>
            <person name="Rosso M.N."/>
            <person name="Martin F."/>
        </authorList>
    </citation>
    <scope>NUCLEOTIDE SEQUENCE [LARGE SCALE GENOMIC DNA]</scope>
    <source>
        <strain evidence="1 2">CIRM-BRFM 2984</strain>
    </source>
</reference>
<dbReference type="AlphaFoldDB" id="A0AAW0B5C5"/>
<gene>
    <name evidence="1" type="ORF">R3P38DRAFT_2414211</name>
</gene>
<dbReference type="Proteomes" id="UP001362999">
    <property type="component" value="Unassembled WGS sequence"/>
</dbReference>
<organism evidence="1 2">
    <name type="scientific">Favolaschia claudopus</name>
    <dbReference type="NCBI Taxonomy" id="2862362"/>
    <lineage>
        <taxon>Eukaryota</taxon>
        <taxon>Fungi</taxon>
        <taxon>Dikarya</taxon>
        <taxon>Basidiomycota</taxon>
        <taxon>Agaricomycotina</taxon>
        <taxon>Agaricomycetes</taxon>
        <taxon>Agaricomycetidae</taxon>
        <taxon>Agaricales</taxon>
        <taxon>Marasmiineae</taxon>
        <taxon>Mycenaceae</taxon>
        <taxon>Favolaschia</taxon>
    </lineage>
</organism>